<dbReference type="Gene3D" id="3.40.1170.60">
    <property type="match status" value="1"/>
</dbReference>
<feature type="compositionally biased region" description="Pro residues" evidence="3">
    <location>
        <begin position="421"/>
        <end position="434"/>
    </location>
</feature>
<proteinExistence type="inferred from homology"/>
<dbReference type="AlphaFoldDB" id="A0A2T1HYI0"/>
<evidence type="ECO:0000313" key="5">
    <source>
        <dbReference type="EMBL" id="PSC06752.1"/>
    </source>
</evidence>
<dbReference type="Proteomes" id="UP000239772">
    <property type="component" value="Unassembled WGS sequence"/>
</dbReference>
<dbReference type="GO" id="GO:0006281">
    <property type="term" value="P:DNA repair"/>
    <property type="evidence" value="ECO:0007669"/>
    <property type="project" value="InterPro"/>
</dbReference>
<dbReference type="PANTHER" id="PTHR35369:SF2">
    <property type="entry name" value="BLR3025 PROTEIN"/>
    <property type="match status" value="1"/>
</dbReference>
<keyword evidence="6" id="KW-1185">Reference proteome</keyword>
<dbReference type="InterPro" id="IPR043502">
    <property type="entry name" value="DNA/RNA_pol_sf"/>
</dbReference>
<dbReference type="InterPro" id="IPR043128">
    <property type="entry name" value="Rev_trsase/Diguanyl_cyclase"/>
</dbReference>
<dbReference type="InterPro" id="IPR001126">
    <property type="entry name" value="UmuC"/>
</dbReference>
<feature type="region of interest" description="Disordered" evidence="3">
    <location>
        <begin position="415"/>
        <end position="436"/>
    </location>
</feature>
<dbReference type="InterPro" id="IPR050356">
    <property type="entry name" value="SulA_CellDiv_inhibitor"/>
</dbReference>
<accession>A0A2T1HYI0</accession>
<evidence type="ECO:0000313" key="6">
    <source>
        <dbReference type="Proteomes" id="UP000239772"/>
    </source>
</evidence>
<evidence type="ECO:0000256" key="3">
    <source>
        <dbReference type="SAM" id="MobiDB-lite"/>
    </source>
</evidence>
<name>A0A2T1HYI0_9HYPH</name>
<evidence type="ECO:0000256" key="1">
    <source>
        <dbReference type="ARBA" id="ARBA00010945"/>
    </source>
</evidence>
<evidence type="ECO:0000259" key="4">
    <source>
        <dbReference type="Pfam" id="PF00817"/>
    </source>
</evidence>
<dbReference type="Gene3D" id="3.30.70.270">
    <property type="match status" value="1"/>
</dbReference>
<dbReference type="Pfam" id="PF00817">
    <property type="entry name" value="IMS"/>
    <property type="match status" value="1"/>
</dbReference>
<gene>
    <name evidence="5" type="ORF">SLNSH_02855</name>
</gene>
<dbReference type="GO" id="GO:0016740">
    <property type="term" value="F:transferase activity"/>
    <property type="evidence" value="ECO:0007669"/>
    <property type="project" value="UniProtKB-KW"/>
</dbReference>
<keyword evidence="5" id="KW-0808">Transferase</keyword>
<organism evidence="5 6">
    <name type="scientific">Alsobacter soli</name>
    <dbReference type="NCBI Taxonomy" id="2109933"/>
    <lineage>
        <taxon>Bacteria</taxon>
        <taxon>Pseudomonadati</taxon>
        <taxon>Pseudomonadota</taxon>
        <taxon>Alphaproteobacteria</taxon>
        <taxon>Hyphomicrobiales</taxon>
        <taxon>Alsobacteraceae</taxon>
        <taxon>Alsobacter</taxon>
    </lineage>
</organism>
<comment type="similarity">
    <text evidence="1">Belongs to the DNA polymerase type-Y family.</text>
</comment>
<dbReference type="CDD" id="cd03468">
    <property type="entry name" value="PolY_like"/>
    <property type="match status" value="1"/>
</dbReference>
<dbReference type="PANTHER" id="PTHR35369">
    <property type="entry name" value="BLR3025 PROTEIN-RELATED"/>
    <property type="match status" value="1"/>
</dbReference>
<reference evidence="6" key="1">
    <citation type="submission" date="2018-03" db="EMBL/GenBank/DDBJ databases">
        <authorList>
            <person name="Sun L."/>
            <person name="Liu H."/>
            <person name="Chen W."/>
            <person name="Huang K."/>
            <person name="Liu W."/>
            <person name="Gao X."/>
        </authorList>
    </citation>
    <scope>NUCLEOTIDE SEQUENCE [LARGE SCALE GENOMIC DNA]</scope>
    <source>
        <strain evidence="6">SH9</strain>
    </source>
</reference>
<sequence length="529" mass="57215">MTTHASQTASPTLPRRGPGRRYLALWFPFLPTDRILQERRRQSAGQAEGPFVLVDKARGALRIAALNAAALESGLKAGMALADARACLPALRVGETDPQADADLLQACATLCEMFTPLVALDGADGVLLDVTGCAHLFGGEEGLRMQARRTLARLGLHTRAVVADTPDAARALARHGAAKVVPPGETAAFVAGLPLAALDLGADTHLALGRAGFRAVGELAERPSQALTARFGAGLATKLARLMGREDIRLTPLRDPPACMAERHFPEPLGAMDSLMAVLERLGREVGAILERRGEGGRLFEASFFRTDGAVRRIVVETAQPLRDAPGLLRLVRLKIDALADPLDPGFGFDALRLAVRRAEPFDQSQADLEGKPDPDGDVAALVDRLVARFGRAQVLRFAARDSHDPLRAAALEPAAAPAAPWPEPDPGQPPSRPVTLFDPPQAIEALAEVPDGPPLRFRWRRVLHDVARAEGPERIAPEWWRVGARPPATRDYYRVENGQGRRFWVFREGFHGEGEGRPRWFLHGLFA</sequence>
<evidence type="ECO:0000256" key="2">
    <source>
        <dbReference type="ARBA" id="ARBA00022763"/>
    </source>
</evidence>
<feature type="domain" description="UmuC" evidence="4">
    <location>
        <begin position="50"/>
        <end position="173"/>
    </location>
</feature>
<protein>
    <submittedName>
        <fullName evidence="5">Nucleotidyltransferase</fullName>
    </submittedName>
</protein>
<dbReference type="OrthoDB" id="9788640at2"/>
<dbReference type="SUPFAM" id="SSF56672">
    <property type="entry name" value="DNA/RNA polymerases"/>
    <property type="match status" value="1"/>
</dbReference>
<keyword evidence="2" id="KW-0227">DNA damage</keyword>
<comment type="caution">
    <text evidence="5">The sequence shown here is derived from an EMBL/GenBank/DDBJ whole genome shotgun (WGS) entry which is preliminary data.</text>
</comment>
<dbReference type="EMBL" id="PVZS01000002">
    <property type="protein sequence ID" value="PSC06752.1"/>
    <property type="molecule type" value="Genomic_DNA"/>
</dbReference>